<name>A0ABY7RDT9_9PSED</name>
<accession>A0ABY7RDT9</accession>
<dbReference type="EMBL" id="CP116669">
    <property type="protein sequence ID" value="WCI01925.1"/>
    <property type="molecule type" value="Genomic_DNA"/>
</dbReference>
<evidence type="ECO:0000313" key="2">
    <source>
        <dbReference type="Proteomes" id="UP001214301"/>
    </source>
</evidence>
<reference evidence="1 2" key="1">
    <citation type="journal article" date="2020" name="Front. Microbiol.">
        <title>Toward Biorecycling: Isolation of a Soil Bacterium That Grows on a Polyurethane Oligomer and Monomer.</title>
        <authorList>
            <person name="Espinosa M.J.C."/>
            <person name="Blanco A.C."/>
            <person name="Schmidgall T."/>
            <person name="Atanasoff-Kardjalieff A.K."/>
            <person name="Kappelmeyer U."/>
            <person name="Tischler D."/>
            <person name="Pieper D.H."/>
            <person name="Heipieper H.J."/>
            <person name="Eberlein C."/>
        </authorList>
    </citation>
    <scope>NUCLEOTIDE SEQUENCE [LARGE SCALE GENOMIC DNA]</scope>
    <source>
        <strain evidence="1 2">TDA1</strain>
    </source>
</reference>
<keyword evidence="2" id="KW-1185">Reference proteome</keyword>
<gene>
    <name evidence="1" type="ORF">PMC74_08595</name>
</gene>
<sequence length="41" mass="4671">MRQESVKDLFIACDSVQVADLLSEILGDIEVRYLPLLGYEE</sequence>
<protein>
    <submittedName>
        <fullName evidence="1">Uncharacterized protein</fullName>
    </submittedName>
</protein>
<organism evidence="1 2">
    <name type="scientific">Pseudomonas capeferrum</name>
    <dbReference type="NCBI Taxonomy" id="1495066"/>
    <lineage>
        <taxon>Bacteria</taxon>
        <taxon>Pseudomonadati</taxon>
        <taxon>Pseudomonadota</taxon>
        <taxon>Gammaproteobacteria</taxon>
        <taxon>Pseudomonadales</taxon>
        <taxon>Pseudomonadaceae</taxon>
        <taxon>Pseudomonas</taxon>
    </lineage>
</organism>
<dbReference type="Proteomes" id="UP001214301">
    <property type="component" value="Chromosome"/>
</dbReference>
<dbReference type="RefSeq" id="WP_256577300.1">
    <property type="nucleotide sequence ID" value="NZ_CAXAPI010000004.1"/>
</dbReference>
<proteinExistence type="predicted"/>
<evidence type="ECO:0000313" key="1">
    <source>
        <dbReference type="EMBL" id="WCI01925.1"/>
    </source>
</evidence>